<name>A0A179DEY8_9SPHI</name>
<evidence type="ECO:0000256" key="3">
    <source>
        <dbReference type="ARBA" id="ARBA00022679"/>
    </source>
</evidence>
<dbReference type="GO" id="GO:0016758">
    <property type="term" value="F:hexosyltransferase activity"/>
    <property type="evidence" value="ECO:0007669"/>
    <property type="project" value="InterPro"/>
</dbReference>
<feature type="transmembrane region" description="Helical" evidence="8">
    <location>
        <begin position="287"/>
        <end position="304"/>
    </location>
</feature>
<accession>A0A179DEY8</accession>
<keyword evidence="10" id="KW-1185">Reference proteome</keyword>
<evidence type="ECO:0000256" key="7">
    <source>
        <dbReference type="ARBA" id="ARBA00024033"/>
    </source>
</evidence>
<reference evidence="9 10" key="1">
    <citation type="submission" date="2016-04" db="EMBL/GenBank/DDBJ databases">
        <authorList>
            <person name="Evans L.H."/>
            <person name="Alamgir A."/>
            <person name="Owens N."/>
            <person name="Weber N.D."/>
            <person name="Virtaneva K."/>
            <person name="Barbian K."/>
            <person name="Babar A."/>
            <person name="Rosenke K."/>
        </authorList>
    </citation>
    <scope>NUCLEOTIDE SEQUENCE [LARGE SCALE GENOMIC DNA]</scope>
    <source>
        <strain evidence="9 10">CCM 8644</strain>
    </source>
</reference>
<keyword evidence="4 8" id="KW-0812">Transmembrane</keyword>
<evidence type="ECO:0000256" key="8">
    <source>
        <dbReference type="SAM" id="Phobius"/>
    </source>
</evidence>
<keyword evidence="6 8" id="KW-0472">Membrane</keyword>
<evidence type="ECO:0008006" key="11">
    <source>
        <dbReference type="Google" id="ProtNLM"/>
    </source>
</evidence>
<reference evidence="9 10" key="2">
    <citation type="submission" date="2016-06" db="EMBL/GenBank/DDBJ databases">
        <title>Pedobacter psychrophilus sp. nov., isolated from Antarctic fragmentary rock.</title>
        <authorList>
            <person name="Svec P."/>
        </authorList>
    </citation>
    <scope>NUCLEOTIDE SEQUENCE [LARGE SCALE GENOMIC DNA]</scope>
    <source>
        <strain evidence="9 10">CCM 8644</strain>
    </source>
</reference>
<evidence type="ECO:0000313" key="10">
    <source>
        <dbReference type="Proteomes" id="UP000078459"/>
    </source>
</evidence>
<sequence>MLKLKLKYFNDKILPAIVSRKFVVGLYILIAIITGFKQYYKGSFNNYKIFKYTYYHTINQQPLYENYPQQYDDSNHYGPVFGLVIAPFALLPDFLGTTLWNIANALLLIFGIYSLPLTLIKRSVLGLLCAHEALGAMLSFQFNVGLTGLILFSFSYLLKNQVGKSAIAIALGTLIKVYGILGLAFFFFTKRKMSFILYGIISLVILIFLPTFLSSIDFTKQAYIDWYSSLVHKNDLNVSLTSGQDISLMGIIRRLLQNPNIPNLPFVIGGLILFLSPYLRINQYKNLAFRFMLLASSLIFVVIFSTGSESPTYIIAFTGVSIWFVLQDSPKLNWIVVLYIFAFILTSLSPSDIFPKYIRVNYVQHYSLKALPCVMVWMVIIYQMLTADFKNYKINIE</sequence>
<proteinExistence type="inferred from homology"/>
<evidence type="ECO:0000256" key="5">
    <source>
        <dbReference type="ARBA" id="ARBA00022989"/>
    </source>
</evidence>
<gene>
    <name evidence="9" type="ORF">A5893_08520</name>
</gene>
<evidence type="ECO:0000256" key="2">
    <source>
        <dbReference type="ARBA" id="ARBA00022475"/>
    </source>
</evidence>
<comment type="similarity">
    <text evidence="7">Belongs to the glycosyltransferase 87 family.</text>
</comment>
<evidence type="ECO:0000256" key="1">
    <source>
        <dbReference type="ARBA" id="ARBA00004651"/>
    </source>
</evidence>
<dbReference type="GO" id="GO:0005886">
    <property type="term" value="C:plasma membrane"/>
    <property type="evidence" value="ECO:0007669"/>
    <property type="project" value="UniProtKB-SubCell"/>
</dbReference>
<comment type="caution">
    <text evidence="9">The sequence shown here is derived from an EMBL/GenBank/DDBJ whole genome shotgun (WGS) entry which is preliminary data.</text>
</comment>
<keyword evidence="3" id="KW-0808">Transferase</keyword>
<dbReference type="AlphaFoldDB" id="A0A179DEY8"/>
<organism evidence="9 10">
    <name type="scientific">Pedobacter psychrophilus</name>
    <dbReference type="NCBI Taxonomy" id="1826909"/>
    <lineage>
        <taxon>Bacteria</taxon>
        <taxon>Pseudomonadati</taxon>
        <taxon>Bacteroidota</taxon>
        <taxon>Sphingobacteriia</taxon>
        <taxon>Sphingobacteriales</taxon>
        <taxon>Sphingobacteriaceae</taxon>
        <taxon>Pedobacter</taxon>
    </lineage>
</organism>
<feature type="transmembrane region" description="Helical" evidence="8">
    <location>
        <begin position="366"/>
        <end position="385"/>
    </location>
</feature>
<dbReference type="InterPro" id="IPR018584">
    <property type="entry name" value="GT87"/>
</dbReference>
<feature type="transmembrane region" description="Helical" evidence="8">
    <location>
        <begin position="263"/>
        <end position="281"/>
    </location>
</feature>
<feature type="transmembrane region" description="Helical" evidence="8">
    <location>
        <begin position="132"/>
        <end position="154"/>
    </location>
</feature>
<dbReference type="EMBL" id="LWHJ01000027">
    <property type="protein sequence ID" value="OAQ39625.1"/>
    <property type="molecule type" value="Genomic_DNA"/>
</dbReference>
<feature type="transmembrane region" description="Helical" evidence="8">
    <location>
        <begin position="166"/>
        <end position="188"/>
    </location>
</feature>
<feature type="transmembrane region" description="Helical" evidence="8">
    <location>
        <begin position="21"/>
        <end position="40"/>
    </location>
</feature>
<evidence type="ECO:0000256" key="4">
    <source>
        <dbReference type="ARBA" id="ARBA00022692"/>
    </source>
</evidence>
<feature type="transmembrane region" description="Helical" evidence="8">
    <location>
        <begin position="195"/>
        <end position="216"/>
    </location>
</feature>
<dbReference type="Pfam" id="PF09594">
    <property type="entry name" value="GT87"/>
    <property type="match status" value="1"/>
</dbReference>
<evidence type="ECO:0000313" key="9">
    <source>
        <dbReference type="EMBL" id="OAQ39625.1"/>
    </source>
</evidence>
<feature type="transmembrane region" description="Helical" evidence="8">
    <location>
        <begin position="332"/>
        <end position="354"/>
    </location>
</feature>
<dbReference type="Proteomes" id="UP000078459">
    <property type="component" value="Unassembled WGS sequence"/>
</dbReference>
<dbReference type="STRING" id="1826909.A5893_08520"/>
<keyword evidence="5 8" id="KW-1133">Transmembrane helix</keyword>
<feature type="transmembrane region" description="Helical" evidence="8">
    <location>
        <begin position="99"/>
        <end position="120"/>
    </location>
</feature>
<keyword evidence="2" id="KW-1003">Cell membrane</keyword>
<protein>
    <recommendedName>
        <fullName evidence="11">DUF2029 domain-containing protein</fullName>
    </recommendedName>
</protein>
<comment type="subcellular location">
    <subcellularLocation>
        <location evidence="1">Cell membrane</location>
        <topology evidence="1">Multi-pass membrane protein</topology>
    </subcellularLocation>
</comment>
<evidence type="ECO:0000256" key="6">
    <source>
        <dbReference type="ARBA" id="ARBA00023136"/>
    </source>
</evidence>